<reference evidence="4 5" key="1">
    <citation type="submission" date="2024-01" db="EMBL/GenBank/DDBJ databases">
        <title>The genomes of 5 underutilized Papilionoideae crops provide insights into root nodulation and disease resistanc.</title>
        <authorList>
            <person name="Jiang F."/>
        </authorList>
    </citation>
    <scope>NUCLEOTIDE SEQUENCE [LARGE SCALE GENOMIC DNA]</scope>
    <source>
        <strain evidence="4">LVBAO_FW01</strain>
        <tissue evidence="4">Leaves</tissue>
    </source>
</reference>
<dbReference type="SUPFAM" id="SSF81383">
    <property type="entry name" value="F-box domain"/>
    <property type="match status" value="1"/>
</dbReference>
<dbReference type="InterPro" id="IPR001810">
    <property type="entry name" value="F-box_dom"/>
</dbReference>
<dbReference type="InterPro" id="IPR036047">
    <property type="entry name" value="F-box-like_dom_sf"/>
</dbReference>
<sequence length="381" mass="43491">MIGCHYFSLFPIKPKLGAQSGRAVQAFSDQTSPFSCTPAFLVRDGSHSRGNNGFGVKGNYGSCNAETNYTTAGVLRSGERKSKGVAGEVVGFPKMAYSSLPDELWRRILELGIESSGLSYKDLCCVSISCRRFRRLSSENSLWNRLIASDFPKPLSLPSSQFSKSLYKLRFEKDKKWRMVLHRRAHLRKQGQISVHSRRIRDIHTRYARETVRAREIAQELSNLRRVRRASVALNVWQPEVIRGSQNQMVEQCAVPVESRIHSLEMELQLCKKQTVGLEKYYKDEKHRLDAAKEELASMMYHPVREHKPVSGGENEHDIKQKELKTIAVLSQVYALTNGIHATDHTHWKRLWLIFSQWKKLNRMMGKTSGEKKFAGLPSIG</sequence>
<evidence type="ECO:0000256" key="1">
    <source>
        <dbReference type="ARBA" id="ARBA00004906"/>
    </source>
</evidence>
<comment type="caution">
    <text evidence="4">The sequence shown here is derived from an EMBL/GenBank/DDBJ whole genome shotgun (WGS) entry which is preliminary data.</text>
</comment>
<dbReference type="InterPro" id="IPR052121">
    <property type="entry name" value="F-box_SCF_Substrate_Recog"/>
</dbReference>
<evidence type="ECO:0000256" key="2">
    <source>
        <dbReference type="ARBA" id="ARBA00022786"/>
    </source>
</evidence>
<gene>
    <name evidence="4" type="ORF">VNO77_16870</name>
</gene>
<dbReference type="Pfam" id="PF12937">
    <property type="entry name" value="F-box-like"/>
    <property type="match status" value="1"/>
</dbReference>
<evidence type="ECO:0000313" key="5">
    <source>
        <dbReference type="Proteomes" id="UP001367508"/>
    </source>
</evidence>
<accession>A0AAN9QM51</accession>
<dbReference type="Gene3D" id="1.20.1280.50">
    <property type="match status" value="1"/>
</dbReference>
<comment type="pathway">
    <text evidence="1">Protein modification; protein ubiquitination.</text>
</comment>
<dbReference type="PANTHER" id="PTHR46550">
    <property type="entry name" value="F-BOX ONLY PROTEIN 3"/>
    <property type="match status" value="1"/>
</dbReference>
<keyword evidence="2" id="KW-0833">Ubl conjugation pathway</keyword>
<feature type="domain" description="F-box" evidence="3">
    <location>
        <begin position="98"/>
        <end position="146"/>
    </location>
</feature>
<dbReference type="EMBL" id="JAYMYQ010000004">
    <property type="protein sequence ID" value="KAK7336333.1"/>
    <property type="molecule type" value="Genomic_DNA"/>
</dbReference>
<dbReference type="Proteomes" id="UP001367508">
    <property type="component" value="Unassembled WGS sequence"/>
</dbReference>
<dbReference type="AlphaFoldDB" id="A0AAN9QM51"/>
<organism evidence="4 5">
    <name type="scientific">Canavalia gladiata</name>
    <name type="common">Sword bean</name>
    <name type="synonym">Dolichos gladiatus</name>
    <dbReference type="NCBI Taxonomy" id="3824"/>
    <lineage>
        <taxon>Eukaryota</taxon>
        <taxon>Viridiplantae</taxon>
        <taxon>Streptophyta</taxon>
        <taxon>Embryophyta</taxon>
        <taxon>Tracheophyta</taxon>
        <taxon>Spermatophyta</taxon>
        <taxon>Magnoliopsida</taxon>
        <taxon>eudicotyledons</taxon>
        <taxon>Gunneridae</taxon>
        <taxon>Pentapetalae</taxon>
        <taxon>rosids</taxon>
        <taxon>fabids</taxon>
        <taxon>Fabales</taxon>
        <taxon>Fabaceae</taxon>
        <taxon>Papilionoideae</taxon>
        <taxon>50 kb inversion clade</taxon>
        <taxon>NPAAA clade</taxon>
        <taxon>indigoferoid/millettioid clade</taxon>
        <taxon>Phaseoleae</taxon>
        <taxon>Canavalia</taxon>
    </lineage>
</organism>
<keyword evidence="5" id="KW-1185">Reference proteome</keyword>
<name>A0AAN9QM51_CANGL</name>
<evidence type="ECO:0000313" key="4">
    <source>
        <dbReference type="EMBL" id="KAK7336333.1"/>
    </source>
</evidence>
<dbReference type="PANTHER" id="PTHR46550:SF1">
    <property type="entry name" value="F-BOX PROTEIN 3"/>
    <property type="match status" value="1"/>
</dbReference>
<evidence type="ECO:0000259" key="3">
    <source>
        <dbReference type="Pfam" id="PF12937"/>
    </source>
</evidence>
<dbReference type="GO" id="GO:0005737">
    <property type="term" value="C:cytoplasm"/>
    <property type="evidence" value="ECO:0007669"/>
    <property type="project" value="TreeGrafter"/>
</dbReference>
<proteinExistence type="predicted"/>
<protein>
    <recommendedName>
        <fullName evidence="3">F-box domain-containing protein</fullName>
    </recommendedName>
</protein>